<dbReference type="OMA" id="IKDKVEC"/>
<sequence length="489" mass="53866">MKLQLLVLAFTAGSASAAAFFQLPNTIRDPAPKDEYASGAVHMGLRAAKESTFSRQREAGAYDSTQYQTASIQTVGDANQLKARCVNGKAAGYSCKNIDLYDYKSHSELGSQTGEGSSSWGWTSPEGREIMVVAQADGAAFAEITKEGRIVYLGRLPRTTTSVKAMIWREIRVYDHYAVIGSEAEGHHIQIFDLTKLLKIDPKSPVTFDPEKDVTGLYKNLPVGRTHNIVINQEKKYAVAVGAVPRNTGCAAGLIFIDLTDPSNPTSPGCAAQDGYVHDAQCLVYRGPDKEFNGRDICYGYNEDTLTIFDVTSKTNTTILSRTSYDSAKYTHQGWVLDPQNQEYLILDDEYDEYDKAGIAAEGFPITYIWDIKSLRAPKLTGYYKSGQKSIDHNQYIANGLSYQSNYAAGLRILDISSIPQDPTGKGVKEIGFFDVYPEDDNTPGLVDFVGSWSSYGLFKSGYVAINSIERGLFVVKLQKNKDEVYGQK</sequence>
<dbReference type="EMBL" id="HF936373">
    <property type="protein sequence ID" value="CCX16302.1"/>
    <property type="molecule type" value="Genomic_DNA"/>
</dbReference>
<gene>
    <name evidence="2" type="ORF">PCON_02898</name>
</gene>
<evidence type="ECO:0000256" key="1">
    <source>
        <dbReference type="SAM" id="SignalP"/>
    </source>
</evidence>
<evidence type="ECO:0000313" key="3">
    <source>
        <dbReference type="Proteomes" id="UP000018144"/>
    </source>
</evidence>
<keyword evidence="1" id="KW-0732">Signal</keyword>
<keyword evidence="3" id="KW-1185">Reference proteome</keyword>
<dbReference type="PANTHER" id="PTHR38787:SF3">
    <property type="entry name" value="REGULATORY P DOMAIN-CONTAINING PROTEIN"/>
    <property type="match status" value="1"/>
</dbReference>
<proteinExistence type="predicted"/>
<evidence type="ECO:0000313" key="2">
    <source>
        <dbReference type="EMBL" id="CCX16302.1"/>
    </source>
</evidence>
<feature type="chain" id="PRO_5004652075" evidence="1">
    <location>
        <begin position="18"/>
        <end position="489"/>
    </location>
</feature>
<organism evidence="2 3">
    <name type="scientific">Pyronema omphalodes (strain CBS 100304)</name>
    <name type="common">Pyronema confluens</name>
    <dbReference type="NCBI Taxonomy" id="1076935"/>
    <lineage>
        <taxon>Eukaryota</taxon>
        <taxon>Fungi</taxon>
        <taxon>Dikarya</taxon>
        <taxon>Ascomycota</taxon>
        <taxon>Pezizomycotina</taxon>
        <taxon>Pezizomycetes</taxon>
        <taxon>Pezizales</taxon>
        <taxon>Pyronemataceae</taxon>
        <taxon>Pyronema</taxon>
    </lineage>
</organism>
<protein>
    <submittedName>
        <fullName evidence="2">Uncharacterized protein</fullName>
    </submittedName>
</protein>
<dbReference type="PANTHER" id="PTHR38787">
    <property type="entry name" value="REGULATORY P DOMAIN-CONTAINING PROTEIN"/>
    <property type="match status" value="1"/>
</dbReference>
<dbReference type="InterPro" id="IPR027589">
    <property type="entry name" value="Choice_anch_B"/>
</dbReference>
<accession>U4LA89</accession>
<dbReference type="AlphaFoldDB" id="U4LA89"/>
<dbReference type="OrthoDB" id="2099887at2759"/>
<dbReference type="eggNOG" id="ENOG502QQSB">
    <property type="taxonomic scope" value="Eukaryota"/>
</dbReference>
<dbReference type="GO" id="GO:0005576">
    <property type="term" value="C:extracellular region"/>
    <property type="evidence" value="ECO:0007669"/>
    <property type="project" value="TreeGrafter"/>
</dbReference>
<feature type="signal peptide" evidence="1">
    <location>
        <begin position="1"/>
        <end position="17"/>
    </location>
</feature>
<dbReference type="STRING" id="1076935.U4LA89"/>
<reference evidence="2 3" key="1">
    <citation type="journal article" date="2013" name="PLoS Genet.">
        <title>The genome and development-dependent transcriptomes of Pyronema confluens: a window into fungal evolution.</title>
        <authorList>
            <person name="Traeger S."/>
            <person name="Altegoer F."/>
            <person name="Freitag M."/>
            <person name="Gabaldon T."/>
            <person name="Kempken F."/>
            <person name="Kumar A."/>
            <person name="Marcet-Houben M."/>
            <person name="Poggeler S."/>
            <person name="Stajich J.E."/>
            <person name="Nowrousian M."/>
        </authorList>
    </citation>
    <scope>NUCLEOTIDE SEQUENCE [LARGE SCALE GENOMIC DNA]</scope>
    <source>
        <strain evidence="3">CBS 100304</strain>
        <tissue evidence="2">Vegetative mycelium</tissue>
    </source>
</reference>
<name>U4LA89_PYROM</name>
<dbReference type="Proteomes" id="UP000018144">
    <property type="component" value="Unassembled WGS sequence"/>
</dbReference>
<dbReference type="NCBIfam" id="TIGR04312">
    <property type="entry name" value="choice_anch_B"/>
    <property type="match status" value="1"/>
</dbReference>